<name>A0A9P8VVN7_9HYPO</name>
<proteinExistence type="predicted"/>
<sequence length="400" mass="45910">MSPEGSGAKPMRGEPPDTQRRVAASSTEAFKSTAQKEKRTRELEDGDDEFSDDSHNGRKRHDRVRRSMPLHQHGPQPILPKPVEELQPQPPGHRIGGKERMVIHGLLQRVWQKWESLIAVRRQCQLEGAARKIAFVQSAKGEHHPRLDITESETGPSPRTWEFPDGPGALQSYREMILQQTQYVRTYMDNSLDYDITKRRQDYAFQPNPDAVHFNRVMVQYEERMLRRNIEIAFYRNPGSKDNAAQPDSLQSTRVRAFREAMEHSKTPIMQVFIPDVGTLGTLSLVSLKGNYPFSILEVESEDLKKLGWWFDLQKMTYWRYELHADASEDVDSPQQTVFRVSIDGDVWSMLTSSGKWLDWSTVIKSTEPDTDGYVGDPEGGPGHPLRHCMPICSKIWTRP</sequence>
<organism evidence="2 3">
    <name type="scientific">Thelonectria olida</name>
    <dbReference type="NCBI Taxonomy" id="1576542"/>
    <lineage>
        <taxon>Eukaryota</taxon>
        <taxon>Fungi</taxon>
        <taxon>Dikarya</taxon>
        <taxon>Ascomycota</taxon>
        <taxon>Pezizomycotina</taxon>
        <taxon>Sordariomycetes</taxon>
        <taxon>Hypocreomycetidae</taxon>
        <taxon>Hypocreales</taxon>
        <taxon>Nectriaceae</taxon>
        <taxon>Thelonectria</taxon>
    </lineage>
</organism>
<feature type="region of interest" description="Disordered" evidence="1">
    <location>
        <begin position="1"/>
        <end position="97"/>
    </location>
</feature>
<keyword evidence="3" id="KW-1185">Reference proteome</keyword>
<dbReference type="AlphaFoldDB" id="A0A9P8VVN7"/>
<protein>
    <submittedName>
        <fullName evidence="2">Uncharacterized protein</fullName>
    </submittedName>
</protein>
<feature type="compositionally biased region" description="Basic residues" evidence="1">
    <location>
        <begin position="57"/>
        <end position="68"/>
    </location>
</feature>
<feature type="compositionally biased region" description="Basic and acidic residues" evidence="1">
    <location>
        <begin position="34"/>
        <end position="43"/>
    </location>
</feature>
<feature type="compositionally biased region" description="Polar residues" evidence="1">
    <location>
        <begin position="24"/>
        <end position="33"/>
    </location>
</feature>
<dbReference type="Proteomes" id="UP000777438">
    <property type="component" value="Unassembled WGS sequence"/>
</dbReference>
<evidence type="ECO:0000313" key="3">
    <source>
        <dbReference type="Proteomes" id="UP000777438"/>
    </source>
</evidence>
<accession>A0A9P8VVN7</accession>
<dbReference type="EMBL" id="JAGPYM010000025">
    <property type="protein sequence ID" value="KAH6880681.1"/>
    <property type="molecule type" value="Genomic_DNA"/>
</dbReference>
<evidence type="ECO:0000256" key="1">
    <source>
        <dbReference type="SAM" id="MobiDB-lite"/>
    </source>
</evidence>
<dbReference type="OrthoDB" id="5067634at2759"/>
<comment type="caution">
    <text evidence="2">The sequence shown here is derived from an EMBL/GenBank/DDBJ whole genome shotgun (WGS) entry which is preliminary data.</text>
</comment>
<reference evidence="2 3" key="1">
    <citation type="journal article" date="2021" name="Nat. Commun.">
        <title>Genetic determinants of endophytism in the Arabidopsis root mycobiome.</title>
        <authorList>
            <person name="Mesny F."/>
            <person name="Miyauchi S."/>
            <person name="Thiergart T."/>
            <person name="Pickel B."/>
            <person name="Atanasova L."/>
            <person name="Karlsson M."/>
            <person name="Huettel B."/>
            <person name="Barry K.W."/>
            <person name="Haridas S."/>
            <person name="Chen C."/>
            <person name="Bauer D."/>
            <person name="Andreopoulos W."/>
            <person name="Pangilinan J."/>
            <person name="LaButti K."/>
            <person name="Riley R."/>
            <person name="Lipzen A."/>
            <person name="Clum A."/>
            <person name="Drula E."/>
            <person name="Henrissat B."/>
            <person name="Kohler A."/>
            <person name="Grigoriev I.V."/>
            <person name="Martin F.M."/>
            <person name="Hacquard S."/>
        </authorList>
    </citation>
    <scope>NUCLEOTIDE SEQUENCE [LARGE SCALE GENOMIC DNA]</scope>
    <source>
        <strain evidence="2 3">MPI-CAGE-CH-0241</strain>
    </source>
</reference>
<feature type="compositionally biased region" description="Basic and acidic residues" evidence="1">
    <location>
        <begin position="11"/>
        <end position="20"/>
    </location>
</feature>
<evidence type="ECO:0000313" key="2">
    <source>
        <dbReference type="EMBL" id="KAH6880681.1"/>
    </source>
</evidence>
<gene>
    <name evidence="2" type="ORF">B0T10DRAFT_495106</name>
</gene>